<reference evidence="1" key="1">
    <citation type="submission" date="2014-09" db="EMBL/GenBank/DDBJ databases">
        <authorList>
            <person name="Magalhaes I.L.F."/>
            <person name="Oliveira U."/>
            <person name="Santos F.R."/>
            <person name="Vidigal T.H.D.A."/>
            <person name="Brescovit A.D."/>
            <person name="Santos A.J."/>
        </authorList>
    </citation>
    <scope>NUCLEOTIDE SEQUENCE</scope>
    <source>
        <tissue evidence="1">Shoot tissue taken approximately 20 cm above the soil surface</tissue>
    </source>
</reference>
<name>A0A0A9FVE7_ARUDO</name>
<reference evidence="1" key="2">
    <citation type="journal article" date="2015" name="Data Brief">
        <title>Shoot transcriptome of the giant reed, Arundo donax.</title>
        <authorList>
            <person name="Barrero R.A."/>
            <person name="Guerrero F.D."/>
            <person name="Moolhuijzen P."/>
            <person name="Goolsby J.A."/>
            <person name="Tidwell J."/>
            <person name="Bellgard S.E."/>
            <person name="Bellgard M.I."/>
        </authorList>
    </citation>
    <scope>NUCLEOTIDE SEQUENCE</scope>
    <source>
        <tissue evidence="1">Shoot tissue taken approximately 20 cm above the soil surface</tissue>
    </source>
</reference>
<evidence type="ECO:0000313" key="1">
    <source>
        <dbReference type="EMBL" id="JAE12308.1"/>
    </source>
</evidence>
<dbReference type="AlphaFoldDB" id="A0A0A9FVE7"/>
<accession>A0A0A9FVE7</accession>
<protein>
    <submittedName>
        <fullName evidence="1">Uncharacterized protein</fullName>
    </submittedName>
</protein>
<proteinExistence type="predicted"/>
<organism evidence="1">
    <name type="scientific">Arundo donax</name>
    <name type="common">Giant reed</name>
    <name type="synonym">Donax arundinaceus</name>
    <dbReference type="NCBI Taxonomy" id="35708"/>
    <lineage>
        <taxon>Eukaryota</taxon>
        <taxon>Viridiplantae</taxon>
        <taxon>Streptophyta</taxon>
        <taxon>Embryophyta</taxon>
        <taxon>Tracheophyta</taxon>
        <taxon>Spermatophyta</taxon>
        <taxon>Magnoliopsida</taxon>
        <taxon>Liliopsida</taxon>
        <taxon>Poales</taxon>
        <taxon>Poaceae</taxon>
        <taxon>PACMAD clade</taxon>
        <taxon>Arundinoideae</taxon>
        <taxon>Arundineae</taxon>
        <taxon>Arundo</taxon>
    </lineage>
</organism>
<sequence>MVKYQVIDQRKISSLTRLMD</sequence>
<dbReference type="EMBL" id="GBRH01185588">
    <property type="protein sequence ID" value="JAE12308.1"/>
    <property type="molecule type" value="Transcribed_RNA"/>
</dbReference>